<dbReference type="EMBL" id="MU855805">
    <property type="protein sequence ID" value="KAK3899299.1"/>
    <property type="molecule type" value="Genomic_DNA"/>
</dbReference>
<keyword evidence="3" id="KW-1185">Reference proteome</keyword>
<reference evidence="2" key="1">
    <citation type="journal article" date="2023" name="Mol. Phylogenet. Evol.">
        <title>Genome-scale phylogeny and comparative genomics of the fungal order Sordariales.</title>
        <authorList>
            <person name="Hensen N."/>
            <person name="Bonometti L."/>
            <person name="Westerberg I."/>
            <person name="Brannstrom I.O."/>
            <person name="Guillou S."/>
            <person name="Cros-Aarteil S."/>
            <person name="Calhoun S."/>
            <person name="Haridas S."/>
            <person name="Kuo A."/>
            <person name="Mondo S."/>
            <person name="Pangilinan J."/>
            <person name="Riley R."/>
            <person name="LaButti K."/>
            <person name="Andreopoulos B."/>
            <person name="Lipzen A."/>
            <person name="Chen C."/>
            <person name="Yan M."/>
            <person name="Daum C."/>
            <person name="Ng V."/>
            <person name="Clum A."/>
            <person name="Steindorff A."/>
            <person name="Ohm R.A."/>
            <person name="Martin F."/>
            <person name="Silar P."/>
            <person name="Natvig D.O."/>
            <person name="Lalanne C."/>
            <person name="Gautier V."/>
            <person name="Ament-Velasquez S.L."/>
            <person name="Kruys A."/>
            <person name="Hutchinson M.I."/>
            <person name="Powell A.J."/>
            <person name="Barry K."/>
            <person name="Miller A.N."/>
            <person name="Grigoriev I.V."/>
            <person name="Debuchy R."/>
            <person name="Gladieux P."/>
            <person name="Hiltunen Thoren M."/>
            <person name="Johannesson H."/>
        </authorList>
    </citation>
    <scope>NUCLEOTIDE SEQUENCE</scope>
    <source>
        <strain evidence="2">CBS 103.79</strain>
    </source>
</reference>
<feature type="compositionally biased region" description="Basic residues" evidence="1">
    <location>
        <begin position="87"/>
        <end position="98"/>
    </location>
</feature>
<dbReference type="Proteomes" id="UP001303889">
    <property type="component" value="Unassembled WGS sequence"/>
</dbReference>
<gene>
    <name evidence="2" type="ORF">C8A05DRAFT_37093</name>
</gene>
<reference evidence="2" key="2">
    <citation type="submission" date="2023-05" db="EMBL/GenBank/DDBJ databases">
        <authorList>
            <consortium name="Lawrence Berkeley National Laboratory"/>
            <person name="Steindorff A."/>
            <person name="Hensen N."/>
            <person name="Bonometti L."/>
            <person name="Westerberg I."/>
            <person name="Brannstrom I.O."/>
            <person name="Guillou S."/>
            <person name="Cros-Aarteil S."/>
            <person name="Calhoun S."/>
            <person name="Haridas S."/>
            <person name="Kuo A."/>
            <person name="Mondo S."/>
            <person name="Pangilinan J."/>
            <person name="Riley R."/>
            <person name="Labutti K."/>
            <person name="Andreopoulos B."/>
            <person name="Lipzen A."/>
            <person name="Chen C."/>
            <person name="Yanf M."/>
            <person name="Daum C."/>
            <person name="Ng V."/>
            <person name="Clum A."/>
            <person name="Ohm R."/>
            <person name="Martin F."/>
            <person name="Silar P."/>
            <person name="Natvig D."/>
            <person name="Lalanne C."/>
            <person name="Gautier V."/>
            <person name="Ament-Velasquez S.L."/>
            <person name="Kruys A."/>
            <person name="Hutchinson M.I."/>
            <person name="Powell A.J."/>
            <person name="Barry K."/>
            <person name="Miller A.N."/>
            <person name="Grigoriev I.V."/>
            <person name="Debuchy R."/>
            <person name="Gladieux P."/>
            <person name="Thoren M.H."/>
            <person name="Johannesson H."/>
        </authorList>
    </citation>
    <scope>NUCLEOTIDE SEQUENCE</scope>
    <source>
        <strain evidence="2">CBS 103.79</strain>
    </source>
</reference>
<feature type="compositionally biased region" description="Low complexity" evidence="1">
    <location>
        <begin position="60"/>
        <end position="73"/>
    </location>
</feature>
<feature type="region of interest" description="Disordered" evidence="1">
    <location>
        <begin position="257"/>
        <end position="278"/>
    </location>
</feature>
<evidence type="ECO:0000313" key="2">
    <source>
        <dbReference type="EMBL" id="KAK3899299.1"/>
    </source>
</evidence>
<feature type="region of interest" description="Disordered" evidence="1">
    <location>
        <begin position="13"/>
        <end position="113"/>
    </location>
</feature>
<dbReference type="AlphaFoldDB" id="A0AAN6RQQ0"/>
<proteinExistence type="predicted"/>
<comment type="caution">
    <text evidence="2">The sequence shown here is derived from an EMBL/GenBank/DDBJ whole genome shotgun (WGS) entry which is preliminary data.</text>
</comment>
<feature type="compositionally biased region" description="Basic residues" evidence="1">
    <location>
        <begin position="28"/>
        <end position="59"/>
    </location>
</feature>
<protein>
    <submittedName>
        <fullName evidence="2">Uncharacterized protein</fullName>
    </submittedName>
</protein>
<name>A0AAN6RQQ0_9PEZI</name>
<evidence type="ECO:0000313" key="3">
    <source>
        <dbReference type="Proteomes" id="UP001303889"/>
    </source>
</evidence>
<organism evidence="2 3">
    <name type="scientific">Staphylotrichum tortipilum</name>
    <dbReference type="NCBI Taxonomy" id="2831512"/>
    <lineage>
        <taxon>Eukaryota</taxon>
        <taxon>Fungi</taxon>
        <taxon>Dikarya</taxon>
        <taxon>Ascomycota</taxon>
        <taxon>Pezizomycotina</taxon>
        <taxon>Sordariomycetes</taxon>
        <taxon>Sordariomycetidae</taxon>
        <taxon>Sordariales</taxon>
        <taxon>Chaetomiaceae</taxon>
        <taxon>Staphylotrichum</taxon>
    </lineage>
</organism>
<sequence>MCLIGLLFPFTTKSKSRGHRSSGSGHRSSGHHSSGHHISGHKSSGHHSSGHHNPSHRSSGHSSSSHKSSGYHSSSHKSSSHRPSSGHSHRRRSSHSSHSHREKDAAASRSSTAAAEDALARLCISIEQSLHDEQRRWREQDRLNLAERYRLDLEHPLPSEKAPPYTLVDENNNIGPPYPCTPVTSAAPNPTMTTTPPVTDQTACRPIHAEGDRRSYERCCRGCVCLRCGSAIVTCGLPPLSVGGVLPPELEDTDVTAGGRRRARSVVEMGGEARRRRV</sequence>
<evidence type="ECO:0000256" key="1">
    <source>
        <dbReference type="SAM" id="MobiDB-lite"/>
    </source>
</evidence>
<accession>A0AAN6RQQ0</accession>